<dbReference type="EMBL" id="AP018586">
    <property type="protein sequence ID" value="BBD92808.1"/>
    <property type="molecule type" value="Genomic_DNA"/>
</dbReference>
<dbReference type="SUPFAM" id="SSF52096">
    <property type="entry name" value="ClpP/crotonase"/>
    <property type="match status" value="1"/>
</dbReference>
<dbReference type="PANTHER" id="PTHR10381">
    <property type="entry name" value="ATP-DEPENDENT CLP PROTEASE PROTEOLYTIC SUBUNIT"/>
    <property type="match status" value="1"/>
</dbReference>
<dbReference type="NCBIfam" id="NF045542">
    <property type="entry name" value="Clp_rel_HeadMat"/>
    <property type="match status" value="1"/>
</dbReference>
<evidence type="ECO:0000256" key="4">
    <source>
        <dbReference type="ARBA" id="ARBA00022801"/>
    </source>
</evidence>
<dbReference type="InterPro" id="IPR029045">
    <property type="entry name" value="ClpP/crotonase-like_dom_sf"/>
</dbReference>
<keyword evidence="8" id="KW-1185">Reference proteome</keyword>
<keyword evidence="2" id="KW-0963">Cytoplasm</keyword>
<evidence type="ECO:0000256" key="6">
    <source>
        <dbReference type="RuleBase" id="RU003567"/>
    </source>
</evidence>
<name>A0ABM7FQL6_9STAP</name>
<reference evidence="7 8" key="1">
    <citation type="submission" date="2018-05" db="EMBL/GenBank/DDBJ databases">
        <title>Complete genome sequencing of three human clinical isolates of Staphylococcus caprae reveals virulence factors similar to those of S. epidermidis and S. capitis.</title>
        <authorList>
            <person name="Watanabe S."/>
            <person name="Cui L."/>
        </authorList>
    </citation>
    <scope>NUCLEOTIDE SEQUENCE [LARGE SCALE GENOMIC DNA]</scope>
    <source>
        <strain evidence="7 8">JMUB590</strain>
    </source>
</reference>
<evidence type="ECO:0000313" key="8">
    <source>
        <dbReference type="Proteomes" id="UP000274772"/>
    </source>
</evidence>
<dbReference type="Proteomes" id="UP000274772">
    <property type="component" value="Chromosome"/>
</dbReference>
<comment type="similarity">
    <text evidence="1 6">Belongs to the peptidase S14 family.</text>
</comment>
<keyword evidence="4" id="KW-0378">Hydrolase</keyword>
<dbReference type="Pfam" id="PF00574">
    <property type="entry name" value="CLP_protease"/>
    <property type="match status" value="1"/>
</dbReference>
<dbReference type="CDD" id="cd07016">
    <property type="entry name" value="S14_ClpP_1"/>
    <property type="match status" value="1"/>
</dbReference>
<dbReference type="Gene3D" id="3.90.226.10">
    <property type="entry name" value="2-enoyl-CoA Hydratase, Chain A, domain 1"/>
    <property type="match status" value="1"/>
</dbReference>
<dbReference type="InterPro" id="IPR001907">
    <property type="entry name" value="ClpP"/>
</dbReference>
<organism evidence="7 8">
    <name type="scientific">Staphylococcus caprae</name>
    <dbReference type="NCBI Taxonomy" id="29380"/>
    <lineage>
        <taxon>Bacteria</taxon>
        <taxon>Bacillati</taxon>
        <taxon>Bacillota</taxon>
        <taxon>Bacilli</taxon>
        <taxon>Bacillales</taxon>
        <taxon>Staphylococcaceae</taxon>
        <taxon>Staphylococcus</taxon>
    </lineage>
</organism>
<dbReference type="PRINTS" id="PR00127">
    <property type="entry name" value="CLPPROTEASEP"/>
</dbReference>
<proteinExistence type="inferred from homology"/>
<evidence type="ECO:0000256" key="2">
    <source>
        <dbReference type="ARBA" id="ARBA00022490"/>
    </source>
</evidence>
<dbReference type="RefSeq" id="WP_002442348.1">
    <property type="nucleotide sequence ID" value="NZ_AP018586.1"/>
</dbReference>
<keyword evidence="5" id="KW-0720">Serine protease</keyword>
<dbReference type="InterPro" id="IPR023562">
    <property type="entry name" value="ClpP/TepA"/>
</dbReference>
<evidence type="ECO:0000256" key="3">
    <source>
        <dbReference type="ARBA" id="ARBA00022670"/>
    </source>
</evidence>
<evidence type="ECO:0000256" key="5">
    <source>
        <dbReference type="ARBA" id="ARBA00022825"/>
    </source>
</evidence>
<evidence type="ECO:0000313" key="7">
    <source>
        <dbReference type="EMBL" id="BBD92808.1"/>
    </source>
</evidence>
<dbReference type="PANTHER" id="PTHR10381:SF70">
    <property type="entry name" value="ATP-DEPENDENT CLP PROTEASE PROTEOLYTIC SUBUNIT"/>
    <property type="match status" value="1"/>
</dbReference>
<keyword evidence="3" id="KW-0645">Protease</keyword>
<sequence>MTKINVKGAIIPNNDKWVYDFLGMDATSPNDVIDALPSDNEDLEVIINSGGGDVYSGSEIYTTLKAYPGKVNVKVVGVAASAASVIAMAGDHVEMSPTAQMMIHNAWTVAIGDSNGMSKASEMLSGTNRGIANAYIAKTGLSEETILNLMNEETWLNAQDAVEKGFADAKMFEENTPQLVANSGQMISEDAKNRISSLKATAPQVNFDADEIAEKLYNLMNKEIDESKKLEKHEEKTPSAKNGFGRFVF</sequence>
<evidence type="ECO:0000256" key="1">
    <source>
        <dbReference type="ARBA" id="ARBA00007039"/>
    </source>
</evidence>
<accession>A0ABM7FQL6</accession>
<gene>
    <name evidence="7" type="ORF">JMUB590_1751</name>
</gene>
<dbReference type="GeneID" id="58051503"/>
<protein>
    <recommendedName>
        <fullName evidence="6">ATP-dependent Clp protease proteolytic subunit</fullName>
    </recommendedName>
</protein>